<name>A0A7W9SP20_ARMRO</name>
<sequence>MSIYRFGAGLAVVALVSTGAFAQPPGGGFGMMRGNQPLTLATVPAEALGTELKLSPEVQKQIAAIQKKVQDKMQAAMQELRDSGGAGPEAFQELQKKNQENSKKAETEILALLTDDQKKALPEVLKALQLLRTVGIPVQLSSALMLTDVQKKSLAEVAAAVQKDREAKMKEMQEARQNQDQDKMRELMQAMRGNGGVNPKALAILTAEQKAMVEKYIKDHPQPQGRRGGN</sequence>
<feature type="chain" id="PRO_5030726727" evidence="1">
    <location>
        <begin position="23"/>
        <end position="230"/>
    </location>
</feature>
<reference evidence="2 3" key="1">
    <citation type="submission" date="2020-08" db="EMBL/GenBank/DDBJ databases">
        <title>Genomic Encyclopedia of Type Strains, Phase IV (KMG-IV): sequencing the most valuable type-strain genomes for metagenomic binning, comparative biology and taxonomic classification.</title>
        <authorList>
            <person name="Goeker M."/>
        </authorList>
    </citation>
    <scope>NUCLEOTIDE SEQUENCE [LARGE SCALE GENOMIC DNA]</scope>
    <source>
        <strain evidence="2 3">DSM 23562</strain>
    </source>
</reference>
<dbReference type="Proteomes" id="UP000520814">
    <property type="component" value="Unassembled WGS sequence"/>
</dbReference>
<evidence type="ECO:0000256" key="1">
    <source>
        <dbReference type="SAM" id="SignalP"/>
    </source>
</evidence>
<dbReference type="EMBL" id="JACHGW010000001">
    <property type="protein sequence ID" value="MBB6049538.1"/>
    <property type="molecule type" value="Genomic_DNA"/>
</dbReference>
<comment type="caution">
    <text evidence="2">The sequence shown here is derived from an EMBL/GenBank/DDBJ whole genome shotgun (WGS) entry which is preliminary data.</text>
</comment>
<keyword evidence="3" id="KW-1185">Reference proteome</keyword>
<keyword evidence="1" id="KW-0732">Signal</keyword>
<gene>
    <name evidence="2" type="ORF">HNQ39_001300</name>
</gene>
<evidence type="ECO:0000313" key="2">
    <source>
        <dbReference type="EMBL" id="MBB6049538.1"/>
    </source>
</evidence>
<organism evidence="2 3">
    <name type="scientific">Armatimonas rosea</name>
    <dbReference type="NCBI Taxonomy" id="685828"/>
    <lineage>
        <taxon>Bacteria</taxon>
        <taxon>Bacillati</taxon>
        <taxon>Armatimonadota</taxon>
        <taxon>Armatimonadia</taxon>
        <taxon>Armatimonadales</taxon>
        <taxon>Armatimonadaceae</taxon>
        <taxon>Armatimonas</taxon>
    </lineage>
</organism>
<feature type="signal peptide" evidence="1">
    <location>
        <begin position="1"/>
        <end position="22"/>
    </location>
</feature>
<evidence type="ECO:0000313" key="3">
    <source>
        <dbReference type="Proteomes" id="UP000520814"/>
    </source>
</evidence>
<dbReference type="AlphaFoldDB" id="A0A7W9SP20"/>
<proteinExistence type="predicted"/>
<dbReference type="RefSeq" id="WP_184193137.1">
    <property type="nucleotide sequence ID" value="NZ_JACHGW010000001.1"/>
</dbReference>
<accession>A0A7W9SP20</accession>
<protein>
    <submittedName>
        <fullName evidence="2">Putative membrane protein YdfJ with MMPL/SSD domain</fullName>
    </submittedName>
</protein>